<evidence type="ECO:0000256" key="1">
    <source>
        <dbReference type="ARBA" id="ARBA00022801"/>
    </source>
</evidence>
<dbReference type="GO" id="GO:0016787">
    <property type="term" value="F:hydrolase activity"/>
    <property type="evidence" value="ECO:0007669"/>
    <property type="project" value="UniProtKB-KW"/>
</dbReference>
<reference evidence="3 4" key="1">
    <citation type="journal article" date="2016" name="Int. J. Syst. Evol. Microbiol.">
        <title>Ensifer glycinis sp. nov., an novel rhizobial species associated with Glycine spp.</title>
        <authorList>
            <person name="Yan H."/>
            <person name="Yan J."/>
            <person name="Sui X.H."/>
            <person name="Wang E.T."/>
            <person name="Chen W.X."/>
            <person name="Zhang X.X."/>
            <person name="Chen W.F."/>
        </authorList>
    </citation>
    <scope>NUCLEOTIDE SEQUENCE [LARGE SCALE GENOMIC DNA]</scope>
    <source>
        <strain evidence="3 4">CCBAU 23380</strain>
    </source>
</reference>
<dbReference type="OrthoDB" id="9807387at2"/>
<evidence type="ECO:0000259" key="2">
    <source>
        <dbReference type="Pfam" id="PF00857"/>
    </source>
</evidence>
<dbReference type="Pfam" id="PF00857">
    <property type="entry name" value="Isochorismatase"/>
    <property type="match status" value="1"/>
</dbReference>
<dbReference type="InterPro" id="IPR000868">
    <property type="entry name" value="Isochorismatase-like_dom"/>
</dbReference>
<sequence>MAEIKAEPFPLRLDRDAVALIVIDMQRDFTEEGGFGASLGNDVARVAKIVPDVKRLIEGFRAAGLPVIHTMECHRPDLSDLPRAKRERGSPRLRIGDEGPMGRVLIAGEPGTAILPELAPLKGETVIEKPGKGAFYATPLDYILKERRIVQLVFAGVTTEVCVQTTMREANDRGYECLLVEEATESYFPEFKAATMAMIRAQGAIVGWTAHLADVLKGIAHA</sequence>
<evidence type="ECO:0000313" key="4">
    <source>
        <dbReference type="Proteomes" id="UP000094025"/>
    </source>
</evidence>
<protein>
    <submittedName>
        <fullName evidence="3">Cysteine hydrolase</fullName>
    </submittedName>
</protein>
<name>A0A178XR21_9HYPH</name>
<comment type="caution">
    <text evidence="3">The sequence shown here is derived from an EMBL/GenBank/DDBJ whole genome shotgun (WGS) entry which is preliminary data.</text>
</comment>
<dbReference type="PANTHER" id="PTHR43540:SF9">
    <property type="entry name" value="FAMILY HYDROLASE, PUTATIVE (AFU_ORTHOLOGUE AFUA_2G08700)-RELATED"/>
    <property type="match status" value="1"/>
</dbReference>
<dbReference type="AlphaFoldDB" id="A0A178XR21"/>
<dbReference type="SUPFAM" id="SSF52499">
    <property type="entry name" value="Isochorismatase-like hydrolases"/>
    <property type="match status" value="1"/>
</dbReference>
<dbReference type="PANTHER" id="PTHR43540">
    <property type="entry name" value="PEROXYUREIDOACRYLATE/UREIDOACRYLATE AMIDOHYDROLASE-RELATED"/>
    <property type="match status" value="1"/>
</dbReference>
<gene>
    <name evidence="3" type="ORF">AU381_12640</name>
</gene>
<organism evidence="3 4">
    <name type="scientific">Sinorhizobium glycinis</name>
    <dbReference type="NCBI Taxonomy" id="1472378"/>
    <lineage>
        <taxon>Bacteria</taxon>
        <taxon>Pseudomonadati</taxon>
        <taxon>Pseudomonadota</taxon>
        <taxon>Alphaproteobacteria</taxon>
        <taxon>Hyphomicrobiales</taxon>
        <taxon>Rhizobiaceae</taxon>
        <taxon>Sinorhizobium/Ensifer group</taxon>
        <taxon>Sinorhizobium</taxon>
    </lineage>
</organism>
<dbReference type="CDD" id="cd00431">
    <property type="entry name" value="cysteine_hydrolases"/>
    <property type="match status" value="1"/>
</dbReference>
<proteinExistence type="predicted"/>
<dbReference type="Gene3D" id="3.40.50.850">
    <property type="entry name" value="Isochorismatase-like"/>
    <property type="match status" value="1"/>
</dbReference>
<dbReference type="STRING" id="1472378.AU381_12640"/>
<feature type="domain" description="Isochorismatase-like" evidence="2">
    <location>
        <begin position="19"/>
        <end position="207"/>
    </location>
</feature>
<dbReference type="Proteomes" id="UP000094025">
    <property type="component" value="Unassembled WGS sequence"/>
</dbReference>
<keyword evidence="1 3" id="KW-0378">Hydrolase</keyword>
<evidence type="ECO:0000313" key="3">
    <source>
        <dbReference type="EMBL" id="OAP37637.1"/>
    </source>
</evidence>
<dbReference type="EMBL" id="LPUX01000062">
    <property type="protein sequence ID" value="OAP37637.1"/>
    <property type="molecule type" value="Genomic_DNA"/>
</dbReference>
<dbReference type="InterPro" id="IPR050272">
    <property type="entry name" value="Isochorismatase-like_hydrls"/>
</dbReference>
<keyword evidence="4" id="KW-1185">Reference proteome</keyword>
<accession>A0A178XR21</accession>
<dbReference type="InterPro" id="IPR036380">
    <property type="entry name" value="Isochorismatase-like_sf"/>
</dbReference>
<dbReference type="RefSeq" id="WP_064243178.1">
    <property type="nucleotide sequence ID" value="NZ_LPUX01000062.1"/>
</dbReference>